<proteinExistence type="inferred from homology"/>
<feature type="compositionally biased region" description="Basic and acidic residues" evidence="4">
    <location>
        <begin position="135"/>
        <end position="159"/>
    </location>
</feature>
<dbReference type="InterPro" id="IPR000037">
    <property type="entry name" value="SsrA-bd_prot"/>
</dbReference>
<protein>
    <recommendedName>
        <fullName evidence="3">SsrA-binding protein</fullName>
    </recommendedName>
    <alternativeName>
        <fullName evidence="3">Small protein B</fullName>
    </alternativeName>
</protein>
<dbReference type="Proteomes" id="UP001157137">
    <property type="component" value="Unassembled WGS sequence"/>
</dbReference>
<sequence>MTRMAKSGEGKILAQNRKAYHDYFIEETFEAGLVLTGTEIKSMRKGSVSLRDAYARVEKGEVFIHNMHIAPYEQGNRFNHDPLRTRKCLLHRKEINYLFGAVRERGVTLVPTKIYLKNGFAKVELGLAKGKKLHDKRETMKKRDANREIERALRDRQRG</sequence>
<evidence type="ECO:0000256" key="4">
    <source>
        <dbReference type="SAM" id="MobiDB-lite"/>
    </source>
</evidence>
<keyword evidence="2 3" id="KW-0694">RNA-binding</keyword>
<dbReference type="EMBL" id="BSRA01000018">
    <property type="protein sequence ID" value="GLV14898.1"/>
    <property type="molecule type" value="Genomic_DNA"/>
</dbReference>
<dbReference type="Gene3D" id="2.40.280.10">
    <property type="match status" value="1"/>
</dbReference>
<dbReference type="NCBIfam" id="NF003843">
    <property type="entry name" value="PRK05422.1"/>
    <property type="match status" value="1"/>
</dbReference>
<evidence type="ECO:0000256" key="2">
    <source>
        <dbReference type="ARBA" id="ARBA00022884"/>
    </source>
</evidence>
<reference evidence="5" key="1">
    <citation type="submission" date="2023-02" db="EMBL/GenBank/DDBJ databases">
        <title>Proposal of a novel subspecies: Alicyclobacillus hesperidum subspecies aegle.</title>
        <authorList>
            <person name="Goto K."/>
            <person name="Fujii T."/>
            <person name="Yasui K."/>
            <person name="Mochida K."/>
            <person name="Kato-Tanaka Y."/>
            <person name="Morohoshi S."/>
            <person name="An S.Y."/>
            <person name="Kasai H."/>
            <person name="Yokota A."/>
        </authorList>
    </citation>
    <scope>NUCLEOTIDE SEQUENCE</scope>
    <source>
        <strain evidence="5">DSM 12766</strain>
    </source>
</reference>
<dbReference type="HAMAP" id="MF_00023">
    <property type="entry name" value="SmpB"/>
    <property type="match status" value="1"/>
</dbReference>
<evidence type="ECO:0000313" key="6">
    <source>
        <dbReference type="Proteomes" id="UP001157137"/>
    </source>
</evidence>
<dbReference type="CDD" id="cd09294">
    <property type="entry name" value="SmpB"/>
    <property type="match status" value="1"/>
</dbReference>
<evidence type="ECO:0000313" key="5">
    <source>
        <dbReference type="EMBL" id="GLV14898.1"/>
    </source>
</evidence>
<gene>
    <name evidence="3 5" type="primary">smpB</name>
    <name evidence="5" type="ORF">Heshes_25820</name>
</gene>
<accession>A0AA37U289</accession>
<name>A0AA37U289_9BACL</name>
<dbReference type="AlphaFoldDB" id="A0AA37U289"/>
<dbReference type="PROSITE" id="PS01317">
    <property type="entry name" value="SSRP"/>
    <property type="match status" value="1"/>
</dbReference>
<dbReference type="PANTHER" id="PTHR30308">
    <property type="entry name" value="TMRNA-BINDING COMPONENT OF TRANS-TRANSLATION TAGGING COMPLEX"/>
    <property type="match status" value="1"/>
</dbReference>
<keyword evidence="1 3" id="KW-0963">Cytoplasm</keyword>
<dbReference type="GO" id="GO:0005829">
    <property type="term" value="C:cytosol"/>
    <property type="evidence" value="ECO:0007669"/>
    <property type="project" value="TreeGrafter"/>
</dbReference>
<comment type="subcellular location">
    <subcellularLocation>
        <location evidence="3">Cytoplasm</location>
    </subcellularLocation>
    <text evidence="3">The tmRNA-SmpB complex associates with stalled 70S ribosomes.</text>
</comment>
<dbReference type="GO" id="GO:0070930">
    <property type="term" value="P:trans-translation-dependent protein tagging"/>
    <property type="evidence" value="ECO:0007669"/>
    <property type="project" value="TreeGrafter"/>
</dbReference>
<feature type="region of interest" description="Disordered" evidence="4">
    <location>
        <begin position="134"/>
        <end position="159"/>
    </location>
</feature>
<comment type="similarity">
    <text evidence="3">Belongs to the SmpB family.</text>
</comment>
<dbReference type="InterPro" id="IPR020081">
    <property type="entry name" value="SsrA-bd_prot_CS"/>
</dbReference>
<dbReference type="GO" id="GO:0070929">
    <property type="term" value="P:trans-translation"/>
    <property type="evidence" value="ECO:0007669"/>
    <property type="project" value="UniProtKB-UniRule"/>
</dbReference>
<organism evidence="5 6">
    <name type="scientific">Alicyclobacillus hesperidum</name>
    <dbReference type="NCBI Taxonomy" id="89784"/>
    <lineage>
        <taxon>Bacteria</taxon>
        <taxon>Bacillati</taxon>
        <taxon>Bacillota</taxon>
        <taxon>Bacilli</taxon>
        <taxon>Bacillales</taxon>
        <taxon>Alicyclobacillaceae</taxon>
        <taxon>Alicyclobacillus</taxon>
    </lineage>
</organism>
<evidence type="ECO:0000256" key="3">
    <source>
        <dbReference type="HAMAP-Rule" id="MF_00023"/>
    </source>
</evidence>
<comment type="function">
    <text evidence="3">Required for rescue of stalled ribosomes mediated by trans-translation. Binds to transfer-messenger RNA (tmRNA), required for stable association of tmRNA with ribosomes. tmRNA and SmpB together mimic tRNA shape, replacing the anticodon stem-loop with SmpB. tmRNA is encoded by the ssrA gene; the 2 termini fold to resemble tRNA(Ala) and it encodes a 'tag peptide', a short internal open reading frame. During trans-translation Ala-aminoacylated tmRNA acts like a tRNA, entering the A-site of stalled ribosomes, displacing the stalled mRNA. The ribosome then switches to translate the ORF on the tmRNA; the nascent peptide is terminated with the 'tag peptide' encoded by the tmRNA and targeted for degradation. The ribosome is freed to recommence translation, which seems to be the essential function of trans-translation.</text>
</comment>
<dbReference type="Pfam" id="PF01668">
    <property type="entry name" value="SmpB"/>
    <property type="match status" value="1"/>
</dbReference>
<dbReference type="PANTHER" id="PTHR30308:SF2">
    <property type="entry name" value="SSRA-BINDING PROTEIN"/>
    <property type="match status" value="1"/>
</dbReference>
<dbReference type="SUPFAM" id="SSF74982">
    <property type="entry name" value="Small protein B (SmpB)"/>
    <property type="match status" value="1"/>
</dbReference>
<dbReference type="GO" id="GO:0003723">
    <property type="term" value="F:RNA binding"/>
    <property type="evidence" value="ECO:0007669"/>
    <property type="project" value="UniProtKB-UniRule"/>
</dbReference>
<comment type="caution">
    <text evidence="5">The sequence shown here is derived from an EMBL/GenBank/DDBJ whole genome shotgun (WGS) entry which is preliminary data.</text>
</comment>
<dbReference type="InterPro" id="IPR023620">
    <property type="entry name" value="SmpB"/>
</dbReference>
<evidence type="ECO:0000256" key="1">
    <source>
        <dbReference type="ARBA" id="ARBA00022490"/>
    </source>
</evidence>
<dbReference type="NCBIfam" id="TIGR00086">
    <property type="entry name" value="smpB"/>
    <property type="match status" value="1"/>
</dbReference>